<sequence length="607" mass="68232">MLRDTARAGDVHKTRQHLSLFGLDAAAFEYNLLLHSYRTSKDAAGLVRVLDEMLALHILINNVACTELVRACIESNDLERGLSFFIHFGNALSDEQSQRATQYAAFSGAGLATLAGKQARLRRQTRLRGALNAANMLLSALLDQGQIGQALSLFSVMRRGLFGARPTTRTYNLLMKGFIKRKDRDCVLAYFGGLRASRNQPDVVSFNTLLQAFIACSDKVLPTESYFSLRLWEHARERHPFDHEDALFAALGLMRSRFGLPLNIRTVTLVLRNLTLLIRMGRVKRVQRVKELVRELYLEFFGDQSPHGDKLAWDALLGLLAVMGDPKRTYVELMRMKEGHQIIPDRYSYGPLLEAHAAVGDVAAIRRTVEEMRRLRVNLDASHCESILCAHWYLNQPDDAAQFLCEFNELLAVQKPASINASVLHDRAVQSRLWAHVITICSGPSIDMSLAMWKRALESLPGKAPEPICFFALLSNCGESARPDIALKVIYAMKRTGLSVDPACYAAFMRGLARRAARAVMTTSLISLPSSDVSDREESESEVPRLSQRVSLIQEELQVRSILASRSVDELASEIPVFLRPYHAVLRAECRSVNRDRLPIERIRIRY</sequence>
<keyword evidence="2" id="KW-1185">Reference proteome</keyword>
<dbReference type="GO" id="GO:0007005">
    <property type="term" value="P:mitochondrion organization"/>
    <property type="evidence" value="ECO:0007669"/>
    <property type="project" value="TreeGrafter"/>
</dbReference>
<name>A0A5J4Z052_PORPP</name>
<dbReference type="InterPro" id="IPR002885">
    <property type="entry name" value="PPR_rpt"/>
</dbReference>
<dbReference type="InterPro" id="IPR011990">
    <property type="entry name" value="TPR-like_helical_dom_sf"/>
</dbReference>
<gene>
    <name evidence="1" type="ORF">FVE85_2232</name>
</gene>
<reference evidence="2" key="1">
    <citation type="journal article" date="2019" name="Nat. Commun.">
        <title>Expansion of phycobilisome linker gene families in mesophilic red algae.</title>
        <authorList>
            <person name="Lee J."/>
            <person name="Kim D."/>
            <person name="Bhattacharya D."/>
            <person name="Yoon H.S."/>
        </authorList>
    </citation>
    <scope>NUCLEOTIDE SEQUENCE [LARGE SCALE GENOMIC DNA]</scope>
    <source>
        <strain evidence="2">CCMP 1328</strain>
    </source>
</reference>
<proteinExistence type="predicted"/>
<dbReference type="Proteomes" id="UP000324585">
    <property type="component" value="Unassembled WGS sequence"/>
</dbReference>
<organism evidence="1 2">
    <name type="scientific">Porphyridium purpureum</name>
    <name type="common">Red alga</name>
    <name type="synonym">Porphyridium cruentum</name>
    <dbReference type="NCBI Taxonomy" id="35688"/>
    <lineage>
        <taxon>Eukaryota</taxon>
        <taxon>Rhodophyta</taxon>
        <taxon>Bangiophyceae</taxon>
        <taxon>Porphyridiales</taxon>
        <taxon>Porphyridiaceae</taxon>
        <taxon>Porphyridium</taxon>
    </lineage>
</organism>
<dbReference type="GO" id="GO:0005739">
    <property type="term" value="C:mitochondrion"/>
    <property type="evidence" value="ECO:0007669"/>
    <property type="project" value="TreeGrafter"/>
</dbReference>
<accession>A0A5J4Z052</accession>
<dbReference type="EMBL" id="VRMN01000003">
    <property type="protein sequence ID" value="KAA8496077.1"/>
    <property type="molecule type" value="Genomic_DNA"/>
</dbReference>
<dbReference type="OrthoDB" id="185373at2759"/>
<dbReference type="AlphaFoldDB" id="A0A5J4Z052"/>
<dbReference type="Gene3D" id="1.25.40.10">
    <property type="entry name" value="Tetratricopeptide repeat domain"/>
    <property type="match status" value="4"/>
</dbReference>
<comment type="caution">
    <text evidence="1">The sequence shown here is derived from an EMBL/GenBank/DDBJ whole genome shotgun (WGS) entry which is preliminary data.</text>
</comment>
<evidence type="ECO:0000313" key="2">
    <source>
        <dbReference type="Proteomes" id="UP000324585"/>
    </source>
</evidence>
<dbReference type="PANTHER" id="PTHR47934:SF6">
    <property type="entry name" value="MITOCHONDRIAL GROUP I INTRON SPLICING FACTOR CCM1-RELATED"/>
    <property type="match status" value="1"/>
</dbReference>
<dbReference type="GO" id="GO:0006396">
    <property type="term" value="P:RNA processing"/>
    <property type="evidence" value="ECO:0007669"/>
    <property type="project" value="TreeGrafter"/>
</dbReference>
<dbReference type="Pfam" id="PF13812">
    <property type="entry name" value="PPR_3"/>
    <property type="match status" value="1"/>
</dbReference>
<evidence type="ECO:0000313" key="1">
    <source>
        <dbReference type="EMBL" id="KAA8496077.1"/>
    </source>
</evidence>
<dbReference type="GO" id="GO:0003729">
    <property type="term" value="F:mRNA binding"/>
    <property type="evidence" value="ECO:0007669"/>
    <property type="project" value="TreeGrafter"/>
</dbReference>
<dbReference type="PANTHER" id="PTHR47934">
    <property type="entry name" value="PENTATRICOPEPTIDE REPEAT-CONTAINING PROTEIN PET309, MITOCHONDRIAL"/>
    <property type="match status" value="1"/>
</dbReference>
<protein>
    <submittedName>
        <fullName evidence="1">Pentatricopeptide repeat-containing protein</fullName>
    </submittedName>
</protein>
<dbReference type="InterPro" id="IPR051114">
    <property type="entry name" value="Mito_RNA_Proc_CCM1"/>
</dbReference>